<accession>A0A166NFA8</accession>
<protein>
    <submittedName>
        <fullName evidence="1">Uncharacterized protein</fullName>
    </submittedName>
</protein>
<name>A0A166NFA8_9HYPO</name>
<dbReference type="Proteomes" id="UP000078544">
    <property type="component" value="Unassembled WGS sequence"/>
</dbReference>
<keyword evidence="2" id="KW-1185">Reference proteome</keyword>
<gene>
    <name evidence="1" type="ORF">AAL_07533</name>
</gene>
<sequence>MQRQTPRVRRHPQAHALLLLDPGLQRLLLLSSFMLRTHVYGKVRPPFDLAVLRALYTRPPVVTSATSATITTTTTTTTSTTTIINITIIIPFYSPQKHDQGSPRQRRSRRVVALDTVLVAAAEELLADDAPHMLIVEQREFPLVHDQGVQVVQRDEARRGGGGGSLQERRVGAQERVPVQRAAGKVVDDFSAEAPGEHGVVVRESRELRQQGGGPGHMAVMVVTMSGGRGRISKIWWDNGKCTEKQNKRGTGTGLI</sequence>
<dbReference type="EMBL" id="AZGY01000024">
    <property type="protein sequence ID" value="KZZ89640.1"/>
    <property type="molecule type" value="Genomic_DNA"/>
</dbReference>
<proteinExistence type="predicted"/>
<organism evidence="1 2">
    <name type="scientific">Moelleriella libera RCEF 2490</name>
    <dbReference type="NCBI Taxonomy" id="1081109"/>
    <lineage>
        <taxon>Eukaryota</taxon>
        <taxon>Fungi</taxon>
        <taxon>Dikarya</taxon>
        <taxon>Ascomycota</taxon>
        <taxon>Pezizomycotina</taxon>
        <taxon>Sordariomycetes</taxon>
        <taxon>Hypocreomycetidae</taxon>
        <taxon>Hypocreales</taxon>
        <taxon>Clavicipitaceae</taxon>
        <taxon>Moelleriella</taxon>
    </lineage>
</organism>
<reference evidence="1 2" key="1">
    <citation type="journal article" date="2016" name="Genome Biol. Evol.">
        <title>Divergent and convergent evolution of fungal pathogenicity.</title>
        <authorList>
            <person name="Shang Y."/>
            <person name="Xiao G."/>
            <person name="Zheng P."/>
            <person name="Cen K."/>
            <person name="Zhan S."/>
            <person name="Wang C."/>
        </authorList>
    </citation>
    <scope>NUCLEOTIDE SEQUENCE [LARGE SCALE GENOMIC DNA]</scope>
    <source>
        <strain evidence="1 2">RCEF 2490</strain>
    </source>
</reference>
<dbReference type="AlphaFoldDB" id="A0A166NFA8"/>
<comment type="caution">
    <text evidence="1">The sequence shown here is derived from an EMBL/GenBank/DDBJ whole genome shotgun (WGS) entry which is preliminary data.</text>
</comment>
<evidence type="ECO:0000313" key="1">
    <source>
        <dbReference type="EMBL" id="KZZ89640.1"/>
    </source>
</evidence>
<evidence type="ECO:0000313" key="2">
    <source>
        <dbReference type="Proteomes" id="UP000078544"/>
    </source>
</evidence>